<evidence type="ECO:0000313" key="2">
    <source>
        <dbReference type="Proteomes" id="UP000460626"/>
    </source>
</evidence>
<protein>
    <submittedName>
        <fullName evidence="1">Uncharacterized protein</fullName>
    </submittedName>
</protein>
<keyword evidence="2" id="KW-1185">Reference proteome</keyword>
<comment type="caution">
    <text evidence="1">The sequence shown here is derived from an EMBL/GenBank/DDBJ whole genome shotgun (WGS) entry which is preliminary data.</text>
</comment>
<organism evidence="1 2">
    <name type="scientific">Aurantiacibacter arachoides</name>
    <dbReference type="NCBI Taxonomy" id="1850444"/>
    <lineage>
        <taxon>Bacteria</taxon>
        <taxon>Pseudomonadati</taxon>
        <taxon>Pseudomonadota</taxon>
        <taxon>Alphaproteobacteria</taxon>
        <taxon>Sphingomonadales</taxon>
        <taxon>Erythrobacteraceae</taxon>
        <taxon>Aurantiacibacter</taxon>
    </lineage>
</organism>
<proteinExistence type="predicted"/>
<dbReference type="RefSeq" id="WP_131451554.1">
    <property type="nucleotide sequence ID" value="NZ_BMJK01000001.1"/>
</dbReference>
<reference evidence="1 2" key="1">
    <citation type="submission" date="2019-12" db="EMBL/GenBank/DDBJ databases">
        <title>Genomic-based taxomic classification of the family Erythrobacteraceae.</title>
        <authorList>
            <person name="Xu L."/>
        </authorList>
    </citation>
    <scope>NUCLEOTIDE SEQUENCE [LARGE SCALE GENOMIC DNA]</scope>
    <source>
        <strain evidence="1 2">RC4-10-4</strain>
    </source>
</reference>
<gene>
    <name evidence="1" type="ORF">GRI62_00930</name>
</gene>
<evidence type="ECO:0000313" key="1">
    <source>
        <dbReference type="EMBL" id="MXO92169.1"/>
    </source>
</evidence>
<sequence>MSNALPDTARIAADPRWLPHSIDLASERMLFVHIDAGDLTAPGFLADIDPGAAHNACWLPFDAVRSMQVEAGPLHFIFHTAFCRSTLLARALNIEGISVGMAEPGVIAHLASAGERAHGLIGPVCNLLSRQWETAGGRSAAVFVKPTNHANALIPALLSARPDATAVLMTNPLPTFLRSVDSRALMGRRWGRQLYLETMGYIGMDLGLDGREQFLMTDLQAAGIAWFLSQRYFAGLLNGPDAARVRLLDGDRFDRDRTRALEAVLSLAGVAFDKAGLQAVVEGPLFRRHAKLGGAFAGEAAVPAPSFAQEAEQVGQWIGMIAEQAGVAVPVPQTLF</sequence>
<dbReference type="Proteomes" id="UP000460626">
    <property type="component" value="Unassembled WGS sequence"/>
</dbReference>
<accession>A0A845A3I8</accession>
<dbReference type="EMBL" id="WTYH01000001">
    <property type="protein sequence ID" value="MXO92169.1"/>
    <property type="molecule type" value="Genomic_DNA"/>
</dbReference>
<dbReference type="AlphaFoldDB" id="A0A845A3I8"/>
<name>A0A845A3I8_9SPHN</name>
<dbReference type="OrthoDB" id="3397773at2"/>